<dbReference type="CDD" id="cd01127">
    <property type="entry name" value="TrwB_TraG_TraD_VirD4"/>
    <property type="match status" value="1"/>
</dbReference>
<name>F4A0E5_MAHA5</name>
<evidence type="ECO:0000256" key="3">
    <source>
        <dbReference type="ARBA" id="ARBA00022692"/>
    </source>
</evidence>
<dbReference type="KEGG" id="mas:Mahau_2884"/>
<accession>F4A0E5</accession>
<evidence type="ECO:0000256" key="6">
    <source>
        <dbReference type="SAM" id="Phobius"/>
    </source>
</evidence>
<evidence type="ECO:0000256" key="4">
    <source>
        <dbReference type="ARBA" id="ARBA00022989"/>
    </source>
</evidence>
<feature type="transmembrane region" description="Helical" evidence="6">
    <location>
        <begin position="72"/>
        <end position="91"/>
    </location>
</feature>
<dbReference type="Gene3D" id="3.40.50.300">
    <property type="entry name" value="P-loop containing nucleotide triphosphate hydrolases"/>
    <property type="match status" value="2"/>
</dbReference>
<evidence type="ECO:0000313" key="9">
    <source>
        <dbReference type="Proteomes" id="UP000008457"/>
    </source>
</evidence>
<feature type="domain" description="TraD/TraG TraM recognition site" evidence="7">
    <location>
        <begin position="380"/>
        <end position="472"/>
    </location>
</feature>
<dbReference type="GO" id="GO:0005886">
    <property type="term" value="C:plasma membrane"/>
    <property type="evidence" value="ECO:0007669"/>
    <property type="project" value="UniProtKB-SubCell"/>
</dbReference>
<organism evidence="8 9">
    <name type="scientific">Mahella australiensis (strain DSM 15567 / CIP 107919 / 50-1 BON)</name>
    <dbReference type="NCBI Taxonomy" id="697281"/>
    <lineage>
        <taxon>Bacteria</taxon>
        <taxon>Bacillati</taxon>
        <taxon>Bacillota</taxon>
        <taxon>Clostridia</taxon>
        <taxon>Thermoanaerobacterales</taxon>
        <taxon>Thermoanaerobacterales Family IV. Incertae Sedis</taxon>
        <taxon>Mahella</taxon>
    </lineage>
</organism>
<evidence type="ECO:0000256" key="2">
    <source>
        <dbReference type="ARBA" id="ARBA00022475"/>
    </source>
</evidence>
<evidence type="ECO:0000313" key="8">
    <source>
        <dbReference type="EMBL" id="AEE98006.1"/>
    </source>
</evidence>
<dbReference type="InterPro" id="IPR027417">
    <property type="entry name" value="P-loop_NTPase"/>
</dbReference>
<evidence type="ECO:0000256" key="5">
    <source>
        <dbReference type="ARBA" id="ARBA00023136"/>
    </source>
</evidence>
<dbReference type="InterPro" id="IPR051539">
    <property type="entry name" value="T4SS-coupling_protein"/>
</dbReference>
<evidence type="ECO:0000256" key="1">
    <source>
        <dbReference type="ARBA" id="ARBA00004651"/>
    </source>
</evidence>
<dbReference type="SUPFAM" id="SSF52540">
    <property type="entry name" value="P-loop containing nucleoside triphosphate hydrolases"/>
    <property type="match status" value="1"/>
</dbReference>
<dbReference type="Pfam" id="PF12696">
    <property type="entry name" value="TraG-D_C"/>
    <property type="match status" value="1"/>
</dbReference>
<dbReference type="PANTHER" id="PTHR37937">
    <property type="entry name" value="CONJUGATIVE TRANSFER: DNA TRANSPORT"/>
    <property type="match status" value="1"/>
</dbReference>
<dbReference type="PANTHER" id="PTHR37937:SF1">
    <property type="entry name" value="CONJUGATIVE TRANSFER: DNA TRANSPORT"/>
    <property type="match status" value="1"/>
</dbReference>
<keyword evidence="2" id="KW-1003">Cell membrane</keyword>
<dbReference type="STRING" id="697281.Mahau_2884"/>
<dbReference type="InterPro" id="IPR032689">
    <property type="entry name" value="TraG-D_C"/>
</dbReference>
<dbReference type="EMBL" id="CP002360">
    <property type="protein sequence ID" value="AEE98006.1"/>
    <property type="molecule type" value="Genomic_DNA"/>
</dbReference>
<keyword evidence="4 6" id="KW-1133">Transmembrane helix</keyword>
<keyword evidence="5 6" id="KW-0472">Membrane</keyword>
<dbReference type="Proteomes" id="UP000008457">
    <property type="component" value="Chromosome"/>
</dbReference>
<proteinExistence type="predicted"/>
<dbReference type="OrthoDB" id="9758751at2"/>
<reference evidence="8 9" key="2">
    <citation type="journal article" date="2011" name="Stand. Genomic Sci.">
        <title>Complete genome sequence of Mahella australiensis type strain (50-1 BON).</title>
        <authorList>
            <person name="Sikorski J."/>
            <person name="Teshima H."/>
            <person name="Nolan M."/>
            <person name="Lucas S."/>
            <person name="Hammon N."/>
            <person name="Deshpande S."/>
            <person name="Cheng J.F."/>
            <person name="Pitluck S."/>
            <person name="Liolios K."/>
            <person name="Pagani I."/>
            <person name="Ivanova N."/>
            <person name="Huntemann M."/>
            <person name="Mavromatis K."/>
            <person name="Ovchinikova G."/>
            <person name="Pati A."/>
            <person name="Tapia R."/>
            <person name="Han C."/>
            <person name="Goodwin L."/>
            <person name="Chen A."/>
            <person name="Palaniappan K."/>
            <person name="Land M."/>
            <person name="Hauser L."/>
            <person name="Ngatchou-Djao O.D."/>
            <person name="Rohde M."/>
            <person name="Pukall R."/>
            <person name="Spring S."/>
            <person name="Abt B."/>
            <person name="Goker M."/>
            <person name="Detter J.C."/>
            <person name="Woyke T."/>
            <person name="Bristow J."/>
            <person name="Markowitz V."/>
            <person name="Hugenholtz P."/>
            <person name="Eisen J.A."/>
            <person name="Kyrpides N.C."/>
            <person name="Klenk H.P."/>
            <person name="Lapidus A."/>
        </authorList>
    </citation>
    <scope>NUCLEOTIDE SEQUENCE [LARGE SCALE GENOMIC DNA]</scope>
    <source>
        <strain evidence="9">DSM 15567 / CIP 107919 / 50-1 BON</strain>
    </source>
</reference>
<evidence type="ECO:0000259" key="7">
    <source>
        <dbReference type="Pfam" id="PF12696"/>
    </source>
</evidence>
<reference evidence="9" key="1">
    <citation type="submission" date="2010-11" db="EMBL/GenBank/DDBJ databases">
        <title>The complete genome of Mahella australiensis DSM 15567.</title>
        <authorList>
            <consortium name="US DOE Joint Genome Institute (JGI-PGF)"/>
            <person name="Lucas S."/>
            <person name="Copeland A."/>
            <person name="Lapidus A."/>
            <person name="Bruce D."/>
            <person name="Goodwin L."/>
            <person name="Pitluck S."/>
            <person name="Kyrpides N."/>
            <person name="Mavromatis K."/>
            <person name="Pagani I."/>
            <person name="Ivanova N."/>
            <person name="Teshima H."/>
            <person name="Brettin T."/>
            <person name="Detter J.C."/>
            <person name="Han C."/>
            <person name="Tapia R."/>
            <person name="Land M."/>
            <person name="Hauser L."/>
            <person name="Markowitz V."/>
            <person name="Cheng J.-F."/>
            <person name="Hugenholtz P."/>
            <person name="Woyke T."/>
            <person name="Wu D."/>
            <person name="Spring S."/>
            <person name="Pukall R."/>
            <person name="Steenblock K."/>
            <person name="Schneider S."/>
            <person name="Klenk H.-P."/>
            <person name="Eisen J.A."/>
        </authorList>
    </citation>
    <scope>NUCLEOTIDE SEQUENCE [LARGE SCALE GENOMIC DNA]</scope>
    <source>
        <strain evidence="9">DSM 15567 / CIP 107919 / 50-1 BON</strain>
    </source>
</reference>
<dbReference type="HOGENOM" id="CLU_527655_0_0_9"/>
<protein>
    <submittedName>
        <fullName evidence="8">Type IV secretory pathway VirD4 components-like protein</fullName>
    </submittedName>
</protein>
<keyword evidence="9" id="KW-1185">Reference proteome</keyword>
<comment type="subcellular location">
    <subcellularLocation>
        <location evidence="1">Cell membrane</location>
        <topology evidence="1">Multi-pass membrane protein</topology>
    </subcellularLocation>
</comment>
<feature type="transmembrane region" description="Helical" evidence="6">
    <location>
        <begin position="7"/>
        <end position="29"/>
    </location>
</feature>
<gene>
    <name evidence="8" type="ordered locus">Mahau_2884</name>
</gene>
<dbReference type="eggNOG" id="COG0433">
    <property type="taxonomic scope" value="Bacteria"/>
</dbReference>
<dbReference type="AlphaFoldDB" id="F4A0E5"/>
<sequence length="516" mass="57585">MQKGYKLLLIGIFIGIYLFLTAWVFVPIVRAWPLLSPKNQVIGKLPDLKPIIVLYKDPFLCLLELRNREVAIPWLVISSLIVIAITIWIAWERWNERIFHPTEKKTKRPKVHMPNHTADATAIGISDNGKPIYIPDNARHVFVAGTTGSGKTIALSNFVENGLAKGYGMLIIDGKGDTGPRSLIDYCCRMSIRYGRQIHIIGGPSSNAKYNPFRNSKETEAKDMLISMTEWSEPHYRANVERYIQSLIQLLLIADIPLSYDVIIENMSKTAYETLSAQLVRENKITKEDHIANLAISSVSSDITASATARFATIVEGEGNSIFSADGIDVYTALATGDIIFFCLSPLLYPSFASSLGRLAVLDARKAVSRMWGDHKPKFFIFDELGAYVSPMLVTLLSQARAATVTCIAATQSFADLEAAGTSMRRQVVENCNSFIIMRQNSPEDAQQAADIIGTYEDMDITYQLSEQKQTGLGSARRVRQYFFHPDVIKNLCVGEAVFVSKETGQRSKVWIRKPE</sequence>
<dbReference type="RefSeq" id="WP_013782417.1">
    <property type="nucleotide sequence ID" value="NC_015520.1"/>
</dbReference>
<keyword evidence="3 6" id="KW-0812">Transmembrane</keyword>